<proteinExistence type="predicted"/>
<name>A0A9D1HCN0_9FIRM</name>
<reference evidence="2" key="2">
    <citation type="journal article" date="2021" name="PeerJ">
        <title>Extensive microbial diversity within the chicken gut microbiome revealed by metagenomics and culture.</title>
        <authorList>
            <person name="Gilroy R."/>
            <person name="Ravi A."/>
            <person name="Getino M."/>
            <person name="Pursley I."/>
            <person name="Horton D.L."/>
            <person name="Alikhan N.F."/>
            <person name="Baker D."/>
            <person name="Gharbi K."/>
            <person name="Hall N."/>
            <person name="Watson M."/>
            <person name="Adriaenssens E.M."/>
            <person name="Foster-Nyarko E."/>
            <person name="Jarju S."/>
            <person name="Secka A."/>
            <person name="Antonio M."/>
            <person name="Oren A."/>
            <person name="Chaudhuri R.R."/>
            <person name="La Ragione R."/>
            <person name="Hildebrand F."/>
            <person name="Pallen M.J."/>
        </authorList>
    </citation>
    <scope>NUCLEOTIDE SEQUENCE</scope>
    <source>
        <strain evidence="2">CHK176-22527</strain>
    </source>
</reference>
<dbReference type="InterPro" id="IPR039532">
    <property type="entry name" value="TetR_C_Firmicutes"/>
</dbReference>
<evidence type="ECO:0000259" key="1">
    <source>
        <dbReference type="Pfam" id="PF14278"/>
    </source>
</evidence>
<dbReference type="Proteomes" id="UP000824159">
    <property type="component" value="Unassembled WGS sequence"/>
</dbReference>
<dbReference type="EMBL" id="DVLX01000076">
    <property type="protein sequence ID" value="HIT99775.1"/>
    <property type="molecule type" value="Genomic_DNA"/>
</dbReference>
<organism evidence="2 3">
    <name type="scientific">Candidatus Allocopromorpha excrementavium</name>
    <dbReference type="NCBI Taxonomy" id="2840741"/>
    <lineage>
        <taxon>Bacteria</taxon>
        <taxon>Bacillati</taxon>
        <taxon>Bacillota</taxon>
        <taxon>Clostridia</taxon>
        <taxon>Eubacteriales</taxon>
        <taxon>Eubacteriaceae</taxon>
        <taxon>Eubacteriaceae incertae sedis</taxon>
        <taxon>Candidatus Allocopromorpha</taxon>
    </lineage>
</organism>
<protein>
    <submittedName>
        <fullName evidence="2">TetR family transcriptional regulator C-terminal domain-containing protein</fullName>
    </submittedName>
</protein>
<feature type="domain" description="Transcriptional regulator TetR C-terminal Firmicutes type" evidence="1">
    <location>
        <begin position="10"/>
        <end position="87"/>
    </location>
</feature>
<evidence type="ECO:0000313" key="3">
    <source>
        <dbReference type="Proteomes" id="UP000824159"/>
    </source>
</evidence>
<reference evidence="2" key="1">
    <citation type="submission" date="2020-10" db="EMBL/GenBank/DDBJ databases">
        <authorList>
            <person name="Gilroy R."/>
        </authorList>
    </citation>
    <scope>NUCLEOTIDE SEQUENCE</scope>
    <source>
        <strain evidence="2">CHK176-22527</strain>
    </source>
</reference>
<sequence length="103" mass="12279">MKSFIQSDEHIEILFKRRDQEYLAEKIKKEFMTIIEERLKSVPNIFDMTAILVEYQTSAVIGVIKYWYQHSRSISEEEILEKIYEISSNGFLNTLKKELSNKL</sequence>
<dbReference type="AlphaFoldDB" id="A0A9D1HCN0"/>
<dbReference type="Gene3D" id="1.10.357.10">
    <property type="entry name" value="Tetracycline Repressor, domain 2"/>
    <property type="match status" value="1"/>
</dbReference>
<accession>A0A9D1HCN0</accession>
<dbReference type="Pfam" id="PF14278">
    <property type="entry name" value="TetR_C_8"/>
    <property type="match status" value="1"/>
</dbReference>
<gene>
    <name evidence="2" type="ORF">IAD12_05945</name>
</gene>
<comment type="caution">
    <text evidence="2">The sequence shown here is derived from an EMBL/GenBank/DDBJ whole genome shotgun (WGS) entry which is preliminary data.</text>
</comment>
<evidence type="ECO:0000313" key="2">
    <source>
        <dbReference type="EMBL" id="HIT99775.1"/>
    </source>
</evidence>